<reference evidence="1" key="1">
    <citation type="submission" date="2019-08" db="EMBL/GenBank/DDBJ databases">
        <authorList>
            <person name="Kucharzyk K."/>
            <person name="Murdoch R.W."/>
            <person name="Higgins S."/>
            <person name="Loffler F."/>
        </authorList>
    </citation>
    <scope>NUCLEOTIDE SEQUENCE</scope>
</reference>
<accession>A0A645GPW3</accession>
<evidence type="ECO:0000313" key="1">
    <source>
        <dbReference type="EMBL" id="MPN28226.1"/>
    </source>
</evidence>
<name>A0A645GPW3_9ZZZZ</name>
<protein>
    <submittedName>
        <fullName evidence="1">Uncharacterized protein</fullName>
    </submittedName>
</protein>
<proteinExistence type="predicted"/>
<dbReference type="AlphaFoldDB" id="A0A645GPW3"/>
<gene>
    <name evidence="1" type="ORF">SDC9_175667</name>
</gene>
<organism evidence="1">
    <name type="scientific">bioreactor metagenome</name>
    <dbReference type="NCBI Taxonomy" id="1076179"/>
    <lineage>
        <taxon>unclassified sequences</taxon>
        <taxon>metagenomes</taxon>
        <taxon>ecological metagenomes</taxon>
    </lineage>
</organism>
<dbReference type="EMBL" id="VSSQ01078436">
    <property type="protein sequence ID" value="MPN28226.1"/>
    <property type="molecule type" value="Genomic_DNA"/>
</dbReference>
<comment type="caution">
    <text evidence="1">The sequence shown here is derived from an EMBL/GenBank/DDBJ whole genome shotgun (WGS) entry which is preliminary data.</text>
</comment>
<sequence length="93" mass="10577">MVLADSIRDHFLIVQRSDGNNARIDQLGQQRIFGRHKHLVQGDRPQQLSLTIHKVERVDGFLIHPGFLDDPQCVTDGHVRRELAVFDCHQGTG</sequence>